<dbReference type="GeneID" id="92984104"/>
<evidence type="ECO:0000313" key="2">
    <source>
        <dbReference type="Proteomes" id="UP000012170"/>
    </source>
</evidence>
<reference evidence="1 2" key="1">
    <citation type="submission" date="2011-11" db="EMBL/GenBank/DDBJ databases">
        <authorList>
            <person name="Gartemann K."/>
        </authorList>
    </citation>
    <scope>NUCLEOTIDE SEQUENCE [LARGE SCALE GENOMIC DNA]</scope>
    <source>
        <strain evidence="2">NCPPB 2581</strain>
    </source>
</reference>
<sequence length="227" mass="23116">MSRASSLSASHASSRLRIGRSTTGVAVVGLVAVIGSLLTAPSAAHATEVPAAAAQAAVSASVGRGTFVEDVLHGRITVDQLVEVNVAARSTTTAGAPSRAELTRQVTDEIERFRAADSAPSLSPGDGADAVGAPLGESKHWWNKLIHWGTIRMDAYVLAAVGSTAATVTAAILGMCGLYSAIVCAAVAAMAAGTALNLSLTAAGCLSDHHRSIYIKVPDFWKTHCGD</sequence>
<dbReference type="RefSeq" id="WP_015490996.1">
    <property type="nucleotide sequence ID" value="NC_020891.1"/>
</dbReference>
<evidence type="ECO:0000313" key="1">
    <source>
        <dbReference type="EMBL" id="CCE76281.1"/>
    </source>
</evidence>
<dbReference type="Proteomes" id="UP000012170">
    <property type="component" value="Chromosome"/>
</dbReference>
<gene>
    <name evidence="1" type="ORF">CMN_02345</name>
</gene>
<organism evidence="1 2">
    <name type="scientific">Clavibacter nebraskensis NCPPB 2581</name>
    <dbReference type="NCBI Taxonomy" id="1097677"/>
    <lineage>
        <taxon>Bacteria</taxon>
        <taxon>Bacillati</taxon>
        <taxon>Actinomycetota</taxon>
        <taxon>Actinomycetes</taxon>
        <taxon>Micrococcales</taxon>
        <taxon>Microbacteriaceae</taxon>
        <taxon>Clavibacter</taxon>
    </lineage>
</organism>
<accession>A0AAI9EL15</accession>
<dbReference type="AlphaFoldDB" id="A0AAI9EL15"/>
<protein>
    <submittedName>
        <fullName evidence="1">Hypothetical membrane protein</fullName>
    </submittedName>
</protein>
<dbReference type="EMBL" id="HE614873">
    <property type="protein sequence ID" value="CCE76281.1"/>
    <property type="molecule type" value="Genomic_DNA"/>
</dbReference>
<name>A0AAI9EL15_9MICO</name>
<proteinExistence type="predicted"/>
<dbReference type="KEGG" id="cmc:CMN_02345"/>
<reference evidence="2" key="2">
    <citation type="submission" date="2013-04" db="EMBL/GenBank/DDBJ databases">
        <title>The genome sequence of the maize-pathogen Clavibacter michiganensis subsp. nebraskensis.</title>
        <authorList>
            <person name="Gartemann K.H."/>
            <person name="Blom J."/>
            <person name="Dreiseikelmann B."/>
            <person name="Fluegel M."/>
            <person name="Jaenicke S."/>
            <person name="Linke B."/>
            <person name="Sczcepanowski R."/>
            <person name="Wittmann J."/>
            <person name="Goesmann A."/>
            <person name="Puehler A."/>
            <person name="Eichenlaub R."/>
            <person name="Rueckert C."/>
        </authorList>
    </citation>
    <scope>NUCLEOTIDE SEQUENCE [LARGE SCALE GENOMIC DNA]</scope>
    <source>
        <strain evidence="2">NCPPB 2581</strain>
    </source>
</reference>